<feature type="binding site" evidence="19">
    <location>
        <position position="248"/>
    </location>
    <ligand>
        <name>Ca(2+)</name>
        <dbReference type="ChEBI" id="CHEBI:29108"/>
        <label>2</label>
    </ligand>
</feature>
<evidence type="ECO:0000256" key="2">
    <source>
        <dbReference type="ARBA" id="ARBA00002322"/>
    </source>
</evidence>
<keyword evidence="12 22" id="KW-0560">Oxidoreductase</keyword>
<dbReference type="Gene3D" id="1.10.420.10">
    <property type="entry name" value="Peroxidase, domain 2"/>
    <property type="match status" value="1"/>
</dbReference>
<evidence type="ECO:0000256" key="12">
    <source>
        <dbReference type="ARBA" id="ARBA00023002"/>
    </source>
</evidence>
<keyword evidence="11 19" id="KW-0106">Calcium</keyword>
<feature type="chain" id="PRO_5019882507" description="Peroxidase" evidence="22">
    <location>
        <begin position="30"/>
        <end position="325"/>
    </location>
</feature>
<keyword evidence="10 22" id="KW-0732">Signal</keyword>
<dbReference type="EC" id="1.11.1.7" evidence="5 22"/>
<evidence type="ECO:0000259" key="23">
    <source>
        <dbReference type="PROSITE" id="PS50873"/>
    </source>
</evidence>
<gene>
    <name evidence="24" type="ORF">DEO72_LG7g2338</name>
</gene>
<comment type="similarity">
    <text evidence="4">Belongs to the peroxidase family. Ascorbate peroxidase subfamily.</text>
</comment>
<dbReference type="InterPro" id="IPR019794">
    <property type="entry name" value="Peroxidases_AS"/>
</dbReference>
<dbReference type="GO" id="GO:0042744">
    <property type="term" value="P:hydrogen peroxide catabolic process"/>
    <property type="evidence" value="ECO:0007669"/>
    <property type="project" value="UniProtKB-KW"/>
</dbReference>
<proteinExistence type="inferred from homology"/>
<organism evidence="24 25">
    <name type="scientific">Vigna unguiculata</name>
    <name type="common">Cowpea</name>
    <dbReference type="NCBI Taxonomy" id="3917"/>
    <lineage>
        <taxon>Eukaryota</taxon>
        <taxon>Viridiplantae</taxon>
        <taxon>Streptophyta</taxon>
        <taxon>Embryophyta</taxon>
        <taxon>Tracheophyta</taxon>
        <taxon>Spermatophyta</taxon>
        <taxon>Magnoliopsida</taxon>
        <taxon>eudicotyledons</taxon>
        <taxon>Gunneridae</taxon>
        <taxon>Pentapetalae</taxon>
        <taxon>rosids</taxon>
        <taxon>fabids</taxon>
        <taxon>Fabales</taxon>
        <taxon>Fabaceae</taxon>
        <taxon>Papilionoideae</taxon>
        <taxon>50 kb inversion clade</taxon>
        <taxon>NPAAA clade</taxon>
        <taxon>indigoferoid/millettioid clade</taxon>
        <taxon>Phaseoleae</taxon>
        <taxon>Vigna</taxon>
    </lineage>
</organism>
<feature type="binding site" evidence="19">
    <location>
        <position position="90"/>
    </location>
    <ligand>
        <name>Ca(2+)</name>
        <dbReference type="ChEBI" id="CHEBI:29108"/>
        <label>1</label>
    </ligand>
</feature>
<feature type="binding site" evidence="19">
    <location>
        <position position="75"/>
    </location>
    <ligand>
        <name>Ca(2+)</name>
        <dbReference type="ChEBI" id="CHEBI:29108"/>
        <label>1</label>
    </ligand>
</feature>
<accession>A0A4D6MHX9</accession>
<evidence type="ECO:0000256" key="15">
    <source>
        <dbReference type="ARBA" id="ARBA00023180"/>
    </source>
</evidence>
<evidence type="ECO:0000256" key="22">
    <source>
        <dbReference type="RuleBase" id="RU362060"/>
    </source>
</evidence>
<feature type="binding site" evidence="19">
    <location>
        <position position="253"/>
    </location>
    <ligand>
        <name>Ca(2+)</name>
        <dbReference type="ChEBI" id="CHEBI:29108"/>
        <label>2</label>
    </ligand>
</feature>
<feature type="site" description="Transition state stabilizer" evidence="20">
    <location>
        <position position="67"/>
    </location>
</feature>
<evidence type="ECO:0000256" key="17">
    <source>
        <dbReference type="PIRSR" id="PIRSR600823-1"/>
    </source>
</evidence>
<dbReference type="Gene3D" id="1.10.520.10">
    <property type="match status" value="1"/>
</dbReference>
<dbReference type="PROSITE" id="PS50873">
    <property type="entry name" value="PEROXIDASE_4"/>
    <property type="match status" value="1"/>
</dbReference>
<dbReference type="GO" id="GO:0006979">
    <property type="term" value="P:response to oxidative stress"/>
    <property type="evidence" value="ECO:0007669"/>
    <property type="project" value="UniProtKB-UniRule"/>
</dbReference>
<dbReference type="PRINTS" id="PR00458">
    <property type="entry name" value="PEROXIDASE"/>
</dbReference>
<evidence type="ECO:0000256" key="18">
    <source>
        <dbReference type="PIRSR" id="PIRSR600823-2"/>
    </source>
</evidence>
<evidence type="ECO:0000256" key="8">
    <source>
        <dbReference type="ARBA" id="ARBA00022617"/>
    </source>
</evidence>
<evidence type="ECO:0000256" key="7">
    <source>
        <dbReference type="ARBA" id="ARBA00022559"/>
    </source>
</evidence>
<feature type="active site" description="Proton acceptor" evidence="17">
    <location>
        <position position="71"/>
    </location>
</feature>
<dbReference type="InterPro" id="IPR000823">
    <property type="entry name" value="Peroxidase_pln"/>
</dbReference>
<feature type="disulfide bond" evidence="21">
    <location>
        <begin position="40"/>
        <end position="117"/>
    </location>
</feature>
<dbReference type="GO" id="GO:0140825">
    <property type="term" value="F:lactoperoxidase activity"/>
    <property type="evidence" value="ECO:0007669"/>
    <property type="project" value="UniProtKB-EC"/>
</dbReference>
<feature type="binding site" evidence="19">
    <location>
        <position position="245"/>
    </location>
    <ligand>
        <name>Ca(2+)</name>
        <dbReference type="ChEBI" id="CHEBI:29108"/>
        <label>2</label>
    </ligand>
</feature>
<evidence type="ECO:0000256" key="16">
    <source>
        <dbReference type="ARBA" id="ARBA00023324"/>
    </source>
</evidence>
<dbReference type="PANTHER" id="PTHR31388:SF133">
    <property type="entry name" value="PEROXIDASE"/>
    <property type="match status" value="1"/>
</dbReference>
<comment type="subcellular location">
    <subcellularLocation>
        <location evidence="3 22">Secreted</location>
    </subcellularLocation>
</comment>
<dbReference type="FunFam" id="1.10.520.10:FF:000006">
    <property type="entry name" value="Peroxidase"/>
    <property type="match status" value="1"/>
</dbReference>
<feature type="binding site" evidence="19">
    <location>
        <position position="197"/>
    </location>
    <ligand>
        <name>Ca(2+)</name>
        <dbReference type="ChEBI" id="CHEBI:29108"/>
        <label>2</label>
    </ligand>
</feature>
<feature type="domain" description="Plant heme peroxidase family profile" evidence="23">
    <location>
        <begin position="30"/>
        <end position="325"/>
    </location>
</feature>
<keyword evidence="13 19" id="KW-0408">Iron</keyword>
<dbReference type="PROSITE" id="PS00435">
    <property type="entry name" value="PEROXIDASE_1"/>
    <property type="match status" value="1"/>
</dbReference>
<keyword evidence="25" id="KW-1185">Reference proteome</keyword>
<feature type="disulfide bond" evidence="21">
    <location>
        <begin position="123"/>
        <end position="321"/>
    </location>
</feature>
<keyword evidence="7 22" id="KW-0575">Peroxidase</keyword>
<dbReference type="InterPro" id="IPR002016">
    <property type="entry name" value="Haem_peroxidase"/>
</dbReference>
<dbReference type="PANTHER" id="PTHR31388">
    <property type="entry name" value="PEROXIDASE 72-RELATED"/>
    <property type="match status" value="1"/>
</dbReference>
<feature type="binding site" evidence="19">
    <location>
        <position position="77"/>
    </location>
    <ligand>
        <name>Ca(2+)</name>
        <dbReference type="ChEBI" id="CHEBI:29108"/>
        <label>1</label>
    </ligand>
</feature>
<comment type="similarity">
    <text evidence="22">Belongs to the peroxidase family. Classical plant (class III) peroxidase subfamily.</text>
</comment>
<feature type="binding site" evidence="18">
    <location>
        <position position="166"/>
    </location>
    <ligand>
        <name>substrate</name>
    </ligand>
</feature>
<feature type="binding site" description="axial binding residue" evidence="19">
    <location>
        <position position="196"/>
    </location>
    <ligand>
        <name>heme b</name>
        <dbReference type="ChEBI" id="CHEBI:60344"/>
    </ligand>
    <ligandPart>
        <name>Fe</name>
        <dbReference type="ChEBI" id="CHEBI:18248"/>
    </ligandPart>
</feature>
<feature type="binding site" evidence="19">
    <location>
        <position position="81"/>
    </location>
    <ligand>
        <name>Ca(2+)</name>
        <dbReference type="ChEBI" id="CHEBI:29108"/>
        <label>1</label>
    </ligand>
</feature>
<evidence type="ECO:0000256" key="20">
    <source>
        <dbReference type="PIRSR" id="PIRSR600823-4"/>
    </source>
</evidence>
<keyword evidence="15" id="KW-0325">Glycoprotein</keyword>
<dbReference type="AlphaFoldDB" id="A0A4D6MHX9"/>
<evidence type="ECO:0000256" key="11">
    <source>
        <dbReference type="ARBA" id="ARBA00022837"/>
    </source>
</evidence>
<evidence type="ECO:0000313" key="25">
    <source>
        <dbReference type="Proteomes" id="UP000501690"/>
    </source>
</evidence>
<comment type="cofactor">
    <cofactor evidence="19 22">
        <name>Ca(2+)</name>
        <dbReference type="ChEBI" id="CHEBI:29108"/>
    </cofactor>
    <text evidence="19 22">Binds 2 calcium ions per subunit.</text>
</comment>
<feature type="disulfide bond" evidence="21">
    <location>
        <begin position="73"/>
        <end position="78"/>
    </location>
</feature>
<keyword evidence="14 21" id="KW-1015">Disulfide bond</keyword>
<dbReference type="InterPro" id="IPR010255">
    <property type="entry name" value="Haem_peroxidase_sf"/>
</dbReference>
<feature type="signal peptide" evidence="22">
    <location>
        <begin position="1"/>
        <end position="29"/>
    </location>
</feature>
<sequence length="325" mass="34801">MALFSSSSSSTTTFAIALFTLFLIGSSSAQLSENFYAKKCPKVLSAVKSVVQSAVAKEPRMGGSLLRLFFHDCFVNGCDGSVLLDGPSSEKTAPPNNNSLRGYEVIDAIKSKVEAICPGIVSCADITAIAARDSVNILGGPFWKVKLGRRDSKTGFFQLASSGVLPGPSSSLSTLISNFKDQGLSTKDMVALSGAHTIGKARCATYGSRIYTEKNIDSLFAKARQKNCPSNSNGTPKDNNVAPLDFKTPNHFDNSYYKNLINKKGLLHSDQVLFDGGSTDSLVTAYSNNQKAFESDFVTAMIKMGNIKPLTGSNGEIRRQCRSPN</sequence>
<dbReference type="GO" id="GO:0046872">
    <property type="term" value="F:metal ion binding"/>
    <property type="evidence" value="ECO:0007669"/>
    <property type="project" value="UniProtKB-UniRule"/>
</dbReference>
<evidence type="ECO:0000313" key="24">
    <source>
        <dbReference type="EMBL" id="QCE01046.1"/>
    </source>
</evidence>
<protein>
    <recommendedName>
        <fullName evidence="5 22">Peroxidase</fullName>
        <ecNumber evidence="5 22">1.11.1.7</ecNumber>
    </recommendedName>
</protein>
<comment type="function">
    <text evidence="2">Removal of H(2)O(2), oxidation of toxic reductants, biosynthesis and degradation of lignin, suberization, auxin catabolism, response to environmental stresses such as wounding, pathogen attack and oxidative stress. These functions might be dependent on each isozyme/isoform in each plant tissue.</text>
</comment>
<dbReference type="GO" id="GO:0020037">
    <property type="term" value="F:heme binding"/>
    <property type="evidence" value="ECO:0007669"/>
    <property type="project" value="UniProtKB-UniRule"/>
</dbReference>
<evidence type="ECO:0000256" key="6">
    <source>
        <dbReference type="ARBA" id="ARBA00022525"/>
    </source>
</evidence>
<dbReference type="EMBL" id="CP039351">
    <property type="protein sequence ID" value="QCE01046.1"/>
    <property type="molecule type" value="Genomic_DNA"/>
</dbReference>
<dbReference type="Proteomes" id="UP000501690">
    <property type="component" value="Linkage Group LG7"/>
</dbReference>
<keyword evidence="9 19" id="KW-0479">Metal-binding</keyword>
<keyword evidence="6 22" id="KW-0964">Secreted</keyword>
<name>A0A4D6MHX9_VIGUN</name>
<dbReference type="SUPFAM" id="SSF48113">
    <property type="entry name" value="Heme-dependent peroxidases"/>
    <property type="match status" value="1"/>
</dbReference>
<feature type="disulfide bond" evidence="21">
    <location>
        <begin position="203"/>
        <end position="228"/>
    </location>
</feature>
<evidence type="ECO:0000256" key="21">
    <source>
        <dbReference type="PIRSR" id="PIRSR600823-5"/>
    </source>
</evidence>
<dbReference type="Pfam" id="PF00141">
    <property type="entry name" value="peroxidase"/>
    <property type="match status" value="1"/>
</dbReference>
<evidence type="ECO:0000256" key="19">
    <source>
        <dbReference type="PIRSR" id="PIRSR600823-3"/>
    </source>
</evidence>
<evidence type="ECO:0000256" key="14">
    <source>
        <dbReference type="ARBA" id="ARBA00023157"/>
    </source>
</evidence>
<evidence type="ECO:0000256" key="3">
    <source>
        <dbReference type="ARBA" id="ARBA00004613"/>
    </source>
</evidence>
<reference evidence="24 25" key="1">
    <citation type="submission" date="2019-04" db="EMBL/GenBank/DDBJ databases">
        <title>An improved genome assembly and genetic linkage map for asparagus bean, Vigna unguiculata ssp. sesquipedialis.</title>
        <authorList>
            <person name="Xia Q."/>
            <person name="Zhang R."/>
            <person name="Dong Y."/>
        </authorList>
    </citation>
    <scope>NUCLEOTIDE SEQUENCE [LARGE SCALE GENOMIC DNA]</scope>
    <source>
        <tissue evidence="24">Leaf</tissue>
    </source>
</reference>
<dbReference type="FunFam" id="1.10.420.10:FF:000006">
    <property type="entry name" value="Peroxidase"/>
    <property type="match status" value="1"/>
</dbReference>
<evidence type="ECO:0000256" key="10">
    <source>
        <dbReference type="ARBA" id="ARBA00022729"/>
    </source>
</evidence>
<dbReference type="InterPro" id="IPR019793">
    <property type="entry name" value="Peroxidases_heam-ligand_BS"/>
</dbReference>
<evidence type="ECO:0000256" key="5">
    <source>
        <dbReference type="ARBA" id="ARBA00012313"/>
    </source>
</evidence>
<evidence type="ECO:0000256" key="9">
    <source>
        <dbReference type="ARBA" id="ARBA00022723"/>
    </source>
</evidence>
<dbReference type="CDD" id="cd00693">
    <property type="entry name" value="secretory_peroxidase"/>
    <property type="match status" value="1"/>
</dbReference>
<feature type="binding site" evidence="19">
    <location>
        <position position="79"/>
    </location>
    <ligand>
        <name>Ca(2+)</name>
        <dbReference type="ChEBI" id="CHEBI:29108"/>
        <label>1</label>
    </ligand>
</feature>
<feature type="binding site" evidence="19">
    <location>
        <position position="72"/>
    </location>
    <ligand>
        <name>Ca(2+)</name>
        <dbReference type="ChEBI" id="CHEBI:29108"/>
        <label>1</label>
    </ligand>
</feature>
<keyword evidence="16 22" id="KW-0376">Hydrogen peroxide</keyword>
<comment type="catalytic activity">
    <reaction evidence="1 22">
        <text>2 a phenolic donor + H2O2 = 2 a phenolic radical donor + 2 H2O</text>
        <dbReference type="Rhea" id="RHEA:56136"/>
        <dbReference type="ChEBI" id="CHEBI:15377"/>
        <dbReference type="ChEBI" id="CHEBI:16240"/>
        <dbReference type="ChEBI" id="CHEBI:139520"/>
        <dbReference type="ChEBI" id="CHEBI:139521"/>
        <dbReference type="EC" id="1.11.1.7"/>
    </reaction>
</comment>
<evidence type="ECO:0000256" key="1">
    <source>
        <dbReference type="ARBA" id="ARBA00000189"/>
    </source>
</evidence>
<dbReference type="GO" id="GO:0005576">
    <property type="term" value="C:extracellular region"/>
    <property type="evidence" value="ECO:0007669"/>
    <property type="project" value="UniProtKB-SubCell"/>
</dbReference>
<comment type="cofactor">
    <cofactor evidence="19 22">
        <name>heme b</name>
        <dbReference type="ChEBI" id="CHEBI:60344"/>
    </cofactor>
    <text evidence="19 22">Binds 1 heme b (iron(II)-protoporphyrin IX) group per subunit.</text>
</comment>
<evidence type="ECO:0000256" key="4">
    <source>
        <dbReference type="ARBA" id="ARBA00006873"/>
    </source>
</evidence>
<dbReference type="PROSITE" id="PS00436">
    <property type="entry name" value="PEROXIDASE_2"/>
    <property type="match status" value="1"/>
</dbReference>
<dbReference type="InterPro" id="IPR033905">
    <property type="entry name" value="Secretory_peroxidase"/>
</dbReference>
<keyword evidence="8 22" id="KW-0349">Heme</keyword>
<evidence type="ECO:0000256" key="13">
    <source>
        <dbReference type="ARBA" id="ARBA00023004"/>
    </source>
</evidence>
<dbReference type="PRINTS" id="PR00461">
    <property type="entry name" value="PLPEROXIDASE"/>
</dbReference>